<sequence length="453" mass="53642">MKDPLLPETIVPNEEFRFDSKDEAEEFYKFYAGKAGFGVRITRTRTTVLELSCNKQGHWDYYKPGEERVRERMSMRCECKAFVKVKWNKKKDYWFFERKRLEHNHPLHPSPSVTQYLRLKKNKDPIVMEVVDQMHRCDASHNTTVNVLSELYGGRQNFTFTEMDLRNRKAAAAREERENDIPKLLEFFSEMKGQNEYFYYEVQVDEQNVIKNVFWSHASQRAEYRDFGDVVTFDTTYKTNVYSMPLAMFVGSNHQLQNVVFGQALLQDEQANTFEWLFRAFQNCMTGSRDPRCILTDQDSAMAAAIQKVFKKTQHRLCRWHMLKKYRWELRKLYKLHDGLNIKLLTVINHPLTPTEFEAAWKELVDEYGLQKDDTIKGLWDSRHLWVAAYFKPLYCGRMTSTQRSESVNKMIKSSGFTGHMTCMSKFARRMLDFIQRTNHAAAGETHWSQVKK</sequence>
<comment type="function">
    <text evidence="1">Putative transcription activator involved in regulating light control of development.</text>
</comment>
<dbReference type="Pfam" id="PF03101">
    <property type="entry name" value="FAR1"/>
    <property type="match status" value="1"/>
</dbReference>
<dbReference type="PANTHER" id="PTHR31669">
    <property type="entry name" value="PROTEIN FAR1-RELATED SEQUENCE 10-RELATED"/>
    <property type="match status" value="1"/>
</dbReference>
<dbReference type="Pfam" id="PF10551">
    <property type="entry name" value="MULE"/>
    <property type="match status" value="1"/>
</dbReference>
<proteinExistence type="inferred from homology"/>
<keyword evidence="1" id="KW-0479">Metal-binding</keyword>
<evidence type="ECO:0000256" key="1">
    <source>
        <dbReference type="RuleBase" id="RU367018"/>
    </source>
</evidence>
<evidence type="ECO:0000259" key="2">
    <source>
        <dbReference type="Pfam" id="PF03101"/>
    </source>
</evidence>
<keyword evidence="1" id="KW-0863">Zinc-finger</keyword>
<comment type="subcellular location">
    <subcellularLocation>
        <location evidence="1">Nucleus</location>
    </subcellularLocation>
</comment>
<keyword evidence="1" id="KW-0862">Zinc</keyword>
<protein>
    <recommendedName>
        <fullName evidence="1">Protein FAR1-RELATED SEQUENCE</fullName>
    </recommendedName>
</protein>
<dbReference type="GO" id="GO:0005634">
    <property type="term" value="C:nucleus"/>
    <property type="evidence" value="ECO:0007669"/>
    <property type="project" value="UniProtKB-SubCell"/>
</dbReference>
<dbReference type="PANTHER" id="PTHR31669:SF217">
    <property type="entry name" value="PROTEIN FAR1-RELATED SEQUENCE"/>
    <property type="match status" value="1"/>
</dbReference>
<dbReference type="InterPro" id="IPR018289">
    <property type="entry name" value="MULE_transposase_dom"/>
</dbReference>
<feature type="domain" description="MULE transposase" evidence="3">
    <location>
        <begin position="230"/>
        <end position="325"/>
    </location>
</feature>
<comment type="caution">
    <text evidence="4">The sequence shown here is derived from an EMBL/GenBank/DDBJ whole genome shotgun (WGS) entry which is preliminary data.</text>
</comment>
<reference evidence="4 5" key="1">
    <citation type="submission" date="2020-05" db="EMBL/GenBank/DDBJ databases">
        <title>WGS assembly of Panicum virgatum.</title>
        <authorList>
            <person name="Lovell J.T."/>
            <person name="Jenkins J."/>
            <person name="Shu S."/>
            <person name="Juenger T.E."/>
            <person name="Schmutz J."/>
        </authorList>
    </citation>
    <scope>NUCLEOTIDE SEQUENCE [LARGE SCALE GENOMIC DNA]</scope>
    <source>
        <strain evidence="5">cv. AP13</strain>
    </source>
</reference>
<keyword evidence="1" id="KW-0539">Nucleus</keyword>
<dbReference type="InterPro" id="IPR004330">
    <property type="entry name" value="FAR1_DNA_bnd_dom"/>
</dbReference>
<name>A0A8T0RXB9_PANVG</name>
<accession>A0A8T0RXB9</accession>
<evidence type="ECO:0000259" key="3">
    <source>
        <dbReference type="Pfam" id="PF10551"/>
    </source>
</evidence>
<evidence type="ECO:0000313" key="5">
    <source>
        <dbReference type="Proteomes" id="UP000823388"/>
    </source>
</evidence>
<dbReference type="AlphaFoldDB" id="A0A8T0RXB9"/>
<gene>
    <name evidence="4" type="ORF">PVAP13_5NG155943</name>
</gene>
<dbReference type="GO" id="GO:0008270">
    <property type="term" value="F:zinc ion binding"/>
    <property type="evidence" value="ECO:0007669"/>
    <property type="project" value="UniProtKB-UniRule"/>
</dbReference>
<keyword evidence="5" id="KW-1185">Reference proteome</keyword>
<dbReference type="InterPro" id="IPR031052">
    <property type="entry name" value="FHY3/FAR1"/>
</dbReference>
<evidence type="ECO:0000313" key="4">
    <source>
        <dbReference type="EMBL" id="KAG2589428.1"/>
    </source>
</evidence>
<comment type="similarity">
    <text evidence="1">Belongs to the FHY3/FAR1 family.</text>
</comment>
<dbReference type="EMBL" id="CM029046">
    <property type="protein sequence ID" value="KAG2589428.1"/>
    <property type="molecule type" value="Genomic_DNA"/>
</dbReference>
<feature type="domain" description="FAR1" evidence="2">
    <location>
        <begin position="26"/>
        <end position="108"/>
    </location>
</feature>
<dbReference type="Proteomes" id="UP000823388">
    <property type="component" value="Chromosome 5N"/>
</dbReference>
<dbReference type="GO" id="GO:0006355">
    <property type="term" value="P:regulation of DNA-templated transcription"/>
    <property type="evidence" value="ECO:0007669"/>
    <property type="project" value="UniProtKB-UniRule"/>
</dbReference>
<organism evidence="4 5">
    <name type="scientific">Panicum virgatum</name>
    <name type="common">Blackwell switchgrass</name>
    <dbReference type="NCBI Taxonomy" id="38727"/>
    <lineage>
        <taxon>Eukaryota</taxon>
        <taxon>Viridiplantae</taxon>
        <taxon>Streptophyta</taxon>
        <taxon>Embryophyta</taxon>
        <taxon>Tracheophyta</taxon>
        <taxon>Spermatophyta</taxon>
        <taxon>Magnoliopsida</taxon>
        <taxon>Liliopsida</taxon>
        <taxon>Poales</taxon>
        <taxon>Poaceae</taxon>
        <taxon>PACMAD clade</taxon>
        <taxon>Panicoideae</taxon>
        <taxon>Panicodae</taxon>
        <taxon>Paniceae</taxon>
        <taxon>Panicinae</taxon>
        <taxon>Panicum</taxon>
        <taxon>Panicum sect. Hiantes</taxon>
    </lineage>
</organism>